<comment type="similarity">
    <text evidence="3 10">Belongs to the glycosyltransferase 22 family.</text>
</comment>
<evidence type="ECO:0000256" key="5">
    <source>
        <dbReference type="ARBA" id="ARBA00022679"/>
    </source>
</evidence>
<dbReference type="AlphaFoldDB" id="A0A1Y2HBX8"/>
<gene>
    <name evidence="12" type="ORF">BCR44DRAFT_1442151</name>
</gene>
<organism evidence="12 13">
    <name type="scientific">Catenaria anguillulae PL171</name>
    <dbReference type="NCBI Taxonomy" id="765915"/>
    <lineage>
        <taxon>Eukaryota</taxon>
        <taxon>Fungi</taxon>
        <taxon>Fungi incertae sedis</taxon>
        <taxon>Blastocladiomycota</taxon>
        <taxon>Blastocladiomycetes</taxon>
        <taxon>Blastocladiales</taxon>
        <taxon>Catenariaceae</taxon>
        <taxon>Catenaria</taxon>
    </lineage>
</organism>
<feature type="region of interest" description="Disordered" evidence="11">
    <location>
        <begin position="1"/>
        <end position="43"/>
    </location>
</feature>
<evidence type="ECO:0000256" key="8">
    <source>
        <dbReference type="ARBA" id="ARBA00022989"/>
    </source>
</evidence>
<proteinExistence type="inferred from homology"/>
<reference evidence="12 13" key="1">
    <citation type="submission" date="2016-07" db="EMBL/GenBank/DDBJ databases">
        <title>Pervasive Adenine N6-methylation of Active Genes in Fungi.</title>
        <authorList>
            <consortium name="DOE Joint Genome Institute"/>
            <person name="Mondo S.J."/>
            <person name="Dannebaum R.O."/>
            <person name="Kuo R.C."/>
            <person name="Labutti K."/>
            <person name="Haridas S."/>
            <person name="Kuo A."/>
            <person name="Salamov A."/>
            <person name="Ahrendt S.R."/>
            <person name="Lipzen A."/>
            <person name="Sullivan W."/>
            <person name="Andreopoulos W.B."/>
            <person name="Clum A."/>
            <person name="Lindquist E."/>
            <person name="Daum C."/>
            <person name="Ramamoorthy G.K."/>
            <person name="Gryganskyi A."/>
            <person name="Culley D."/>
            <person name="Magnuson J.K."/>
            <person name="James T.Y."/>
            <person name="O'Malley M.A."/>
            <person name="Stajich J.E."/>
            <person name="Spatafora J.W."/>
            <person name="Visel A."/>
            <person name="Grigoriev I.V."/>
        </authorList>
    </citation>
    <scope>NUCLEOTIDE SEQUENCE [LARGE SCALE GENOMIC DNA]</scope>
    <source>
        <strain evidence="12 13">PL171</strain>
    </source>
</reference>
<keyword evidence="5 12" id="KW-0808">Transferase</keyword>
<dbReference type="InterPro" id="IPR005599">
    <property type="entry name" value="GPI_mannosylTrfase"/>
</dbReference>
<protein>
    <recommendedName>
        <fullName evidence="10">Mannosyltransferase</fullName>
        <ecNumber evidence="10">2.4.1.-</ecNumber>
    </recommendedName>
</protein>
<accession>A0A1Y2HBX8</accession>
<evidence type="ECO:0000256" key="10">
    <source>
        <dbReference type="RuleBase" id="RU363075"/>
    </source>
</evidence>
<feature type="transmembrane region" description="Helical" evidence="10">
    <location>
        <begin position="291"/>
        <end position="308"/>
    </location>
</feature>
<evidence type="ECO:0000256" key="4">
    <source>
        <dbReference type="ARBA" id="ARBA00022676"/>
    </source>
</evidence>
<dbReference type="GO" id="GO:0000026">
    <property type="term" value="F:alpha-1,2-mannosyltransferase activity"/>
    <property type="evidence" value="ECO:0007669"/>
    <property type="project" value="TreeGrafter"/>
</dbReference>
<dbReference type="Proteomes" id="UP000193411">
    <property type="component" value="Unassembled WGS sequence"/>
</dbReference>
<feature type="transmembrane region" description="Helical" evidence="10">
    <location>
        <begin position="328"/>
        <end position="347"/>
    </location>
</feature>
<dbReference type="EC" id="2.4.1.-" evidence="10"/>
<feature type="transmembrane region" description="Helical" evidence="10">
    <location>
        <begin position="197"/>
        <end position="215"/>
    </location>
</feature>
<keyword evidence="7 10" id="KW-0256">Endoplasmic reticulum</keyword>
<dbReference type="UniPathway" id="UPA00378"/>
<evidence type="ECO:0000256" key="11">
    <source>
        <dbReference type="SAM" id="MobiDB-lite"/>
    </source>
</evidence>
<keyword evidence="6 10" id="KW-0812">Transmembrane</keyword>
<keyword evidence="8 10" id="KW-1133">Transmembrane helix</keyword>
<feature type="transmembrane region" description="Helical" evidence="10">
    <location>
        <begin position="227"/>
        <end position="252"/>
    </location>
</feature>
<evidence type="ECO:0000256" key="9">
    <source>
        <dbReference type="ARBA" id="ARBA00023136"/>
    </source>
</evidence>
<evidence type="ECO:0000256" key="3">
    <source>
        <dbReference type="ARBA" id="ARBA00007063"/>
    </source>
</evidence>
<feature type="transmembrane region" description="Helical" evidence="10">
    <location>
        <begin position="110"/>
        <end position="128"/>
    </location>
</feature>
<evidence type="ECO:0000313" key="13">
    <source>
        <dbReference type="Proteomes" id="UP000193411"/>
    </source>
</evidence>
<name>A0A1Y2HBX8_9FUNG</name>
<dbReference type="OrthoDB" id="497541at2759"/>
<dbReference type="PANTHER" id="PTHR22760:SF2">
    <property type="entry name" value="ALPHA-1,2-MANNOSYLTRANSFERASE ALG9"/>
    <property type="match status" value="1"/>
</dbReference>
<dbReference type="Pfam" id="PF03901">
    <property type="entry name" value="Glyco_transf_22"/>
    <property type="match status" value="1"/>
</dbReference>
<feature type="transmembrane region" description="Helical" evidence="10">
    <location>
        <begin position="134"/>
        <end position="152"/>
    </location>
</feature>
<feature type="transmembrane region" description="Helical" evidence="10">
    <location>
        <begin position="359"/>
        <end position="378"/>
    </location>
</feature>
<comment type="pathway">
    <text evidence="2">Protein modification; protein glycosylation.</text>
</comment>
<evidence type="ECO:0000256" key="2">
    <source>
        <dbReference type="ARBA" id="ARBA00004922"/>
    </source>
</evidence>
<keyword evidence="13" id="KW-1185">Reference proteome</keyword>
<dbReference type="PANTHER" id="PTHR22760">
    <property type="entry name" value="GLYCOSYLTRANSFERASE"/>
    <property type="match status" value="1"/>
</dbReference>
<dbReference type="STRING" id="765915.A0A1Y2HBX8"/>
<keyword evidence="9 10" id="KW-0472">Membrane</keyword>
<evidence type="ECO:0000256" key="6">
    <source>
        <dbReference type="ARBA" id="ARBA00022692"/>
    </source>
</evidence>
<comment type="caution">
    <text evidence="12">The sequence shown here is derived from an EMBL/GenBank/DDBJ whole genome shotgun (WGS) entry which is preliminary data.</text>
</comment>
<evidence type="ECO:0000256" key="1">
    <source>
        <dbReference type="ARBA" id="ARBA00004477"/>
    </source>
</evidence>
<keyword evidence="4 10" id="KW-0328">Glycosyltransferase</keyword>
<dbReference type="GO" id="GO:0005789">
    <property type="term" value="C:endoplasmic reticulum membrane"/>
    <property type="evidence" value="ECO:0007669"/>
    <property type="project" value="UniProtKB-SubCell"/>
</dbReference>
<feature type="transmembrane region" description="Helical" evidence="10">
    <location>
        <begin position="264"/>
        <end position="284"/>
    </location>
</feature>
<feature type="transmembrane region" description="Helical" evidence="10">
    <location>
        <begin position="417"/>
        <end position="444"/>
    </location>
</feature>
<evidence type="ECO:0000313" key="12">
    <source>
        <dbReference type="EMBL" id="ORZ31494.1"/>
    </source>
</evidence>
<evidence type="ECO:0000256" key="7">
    <source>
        <dbReference type="ARBA" id="ARBA00022824"/>
    </source>
</evidence>
<feature type="transmembrane region" description="Helical" evidence="10">
    <location>
        <begin position="173"/>
        <end position="191"/>
    </location>
</feature>
<sequence>MDCKLRMPLKSQSSSRVTLAPPPPKAMISKTSRGRASLANATTPGGSGKWTWWTVTTLLVAARVLGAWYSPITDCDETFNYWEPLHFAISGGSHGLQTWEYAPQFALRSWAYIAPYAAAATGFLGLGLSWRNTFFAIRIALALVCACFELKLTSAMNRFDTIVDPPRGSQTSAAVFLLLILAFSPGMFHSAPAFLPSSFAMICTLSAMSSWSTALRTSRGSARPRPSLGVILSIGTGSLLGWPFAAALGLPYALPYLVPLRTRLAYPFLRTTVLVATAILAPMLAIDSYMYARPWLLVPINLVMYNVIRNQSALYGVESGAFYLKNLALNWTPPVLILALATTAVYLVPGPQRGKDAGWTRGVAWMLAVWLGVFTMQAHKEERFMAPAYPCVAVMAARGAAWTAREVDARVSGWHRTLVVGLCAAAVVGFAVLRMGALVVYYAAPVRLDLSAAIPQSTSATTVNVCTGNDWFLAPGHFHLPRHARIRFVRQAFDGHLPADFAPSSGSATAETSMVEPWVDRLARVRNATSAVGQAEFNDKNQVTESRFVPLSQCDYILGRDPIVSRPSFTVACAPMLHADHTPMWSRVLYHPFKSLGKQVWQDYCLWKV</sequence>
<dbReference type="EMBL" id="MCFL01000059">
    <property type="protein sequence ID" value="ORZ31494.1"/>
    <property type="molecule type" value="Genomic_DNA"/>
</dbReference>
<dbReference type="GO" id="GO:0006487">
    <property type="term" value="P:protein N-linked glycosylation"/>
    <property type="evidence" value="ECO:0007669"/>
    <property type="project" value="TreeGrafter"/>
</dbReference>
<comment type="subcellular location">
    <subcellularLocation>
        <location evidence="1 10">Endoplasmic reticulum membrane</location>
        <topology evidence="1 10">Multi-pass membrane protein</topology>
    </subcellularLocation>
</comment>